<dbReference type="EC" id="2.3.1.275" evidence="10"/>
<dbReference type="PANTHER" id="PTHR30309">
    <property type="entry name" value="INNER MEMBRANE PROTEIN YGIH"/>
    <property type="match status" value="1"/>
</dbReference>
<keyword evidence="11" id="KW-0012">Acyltransferase</keyword>
<evidence type="ECO:0000256" key="4">
    <source>
        <dbReference type="ARBA" id="ARBA00022692"/>
    </source>
</evidence>
<proteinExistence type="inferred from homology"/>
<comment type="subunit">
    <text evidence="10">Probably interacts with PlsX.</text>
</comment>
<keyword evidence="1 10" id="KW-1003">Cell membrane</keyword>
<dbReference type="SMART" id="SM01207">
    <property type="entry name" value="G3P_acyltransf"/>
    <property type="match status" value="1"/>
</dbReference>
<accession>A0ABS4KBQ1</accession>
<keyword evidence="8 10" id="KW-0594">Phospholipid biosynthesis</keyword>
<feature type="transmembrane region" description="Helical" evidence="10">
    <location>
        <begin position="160"/>
        <end position="177"/>
    </location>
</feature>
<name>A0ABS4KBQ1_9FIRM</name>
<keyword evidence="3 10" id="KW-0808">Transferase</keyword>
<keyword evidence="7 10" id="KW-0472">Membrane</keyword>
<dbReference type="HAMAP" id="MF_01043">
    <property type="entry name" value="PlsY"/>
    <property type="match status" value="1"/>
</dbReference>
<feature type="transmembrane region" description="Helical" evidence="10">
    <location>
        <begin position="6"/>
        <end position="27"/>
    </location>
</feature>
<dbReference type="GO" id="GO:0004366">
    <property type="term" value="F:glycerol-3-phosphate O-acyltransferase activity"/>
    <property type="evidence" value="ECO:0007669"/>
    <property type="project" value="UniProtKB-EC"/>
</dbReference>
<keyword evidence="9 10" id="KW-1208">Phospholipid metabolism</keyword>
<feature type="transmembrane region" description="Helical" evidence="10">
    <location>
        <begin position="81"/>
        <end position="101"/>
    </location>
</feature>
<evidence type="ECO:0000313" key="12">
    <source>
        <dbReference type="Proteomes" id="UP001519306"/>
    </source>
</evidence>
<keyword evidence="5 10" id="KW-1133">Transmembrane helix</keyword>
<comment type="catalytic activity">
    <reaction evidence="10">
        <text>an acyl phosphate + sn-glycerol 3-phosphate = a 1-acyl-sn-glycero-3-phosphate + phosphate</text>
        <dbReference type="Rhea" id="RHEA:34075"/>
        <dbReference type="ChEBI" id="CHEBI:43474"/>
        <dbReference type="ChEBI" id="CHEBI:57597"/>
        <dbReference type="ChEBI" id="CHEBI:57970"/>
        <dbReference type="ChEBI" id="CHEBI:59918"/>
        <dbReference type="EC" id="2.3.1.275"/>
    </reaction>
</comment>
<comment type="similarity">
    <text evidence="10">Belongs to the PlsY family.</text>
</comment>
<evidence type="ECO:0000256" key="5">
    <source>
        <dbReference type="ARBA" id="ARBA00022989"/>
    </source>
</evidence>
<comment type="function">
    <text evidence="10">Catalyzes the transfer of an acyl group from acyl-phosphate (acyl-PO(4)) to glycerol-3-phosphate (G3P) to form lysophosphatidic acid (LPA). This enzyme utilizes acyl-phosphate as fatty acyl donor, but not acyl-CoA or acyl-ACP.</text>
</comment>
<dbReference type="Pfam" id="PF02660">
    <property type="entry name" value="G3P_acyltransf"/>
    <property type="match status" value="1"/>
</dbReference>
<comment type="pathway">
    <text evidence="10">Lipid metabolism; phospholipid metabolism.</text>
</comment>
<evidence type="ECO:0000256" key="3">
    <source>
        <dbReference type="ARBA" id="ARBA00022679"/>
    </source>
</evidence>
<feature type="transmembrane region" description="Helical" evidence="10">
    <location>
        <begin position="121"/>
        <end position="154"/>
    </location>
</feature>
<dbReference type="RefSeq" id="WP_210060502.1">
    <property type="nucleotide sequence ID" value="NZ_JAGGLJ010000005.1"/>
</dbReference>
<dbReference type="PANTHER" id="PTHR30309:SF0">
    <property type="entry name" value="GLYCEROL-3-PHOSPHATE ACYLTRANSFERASE-RELATED"/>
    <property type="match status" value="1"/>
</dbReference>
<keyword evidence="12" id="KW-1185">Reference proteome</keyword>
<gene>
    <name evidence="10" type="primary">plsY</name>
    <name evidence="11" type="ORF">J2Z71_000730</name>
</gene>
<reference evidence="11 12" key="1">
    <citation type="submission" date="2021-03" db="EMBL/GenBank/DDBJ databases">
        <title>Genomic Encyclopedia of Type Strains, Phase IV (KMG-IV): sequencing the most valuable type-strain genomes for metagenomic binning, comparative biology and taxonomic classification.</title>
        <authorList>
            <person name="Goeker M."/>
        </authorList>
    </citation>
    <scope>NUCLEOTIDE SEQUENCE [LARGE SCALE GENOMIC DNA]</scope>
    <source>
        <strain evidence="11 12">DSM 27563</strain>
    </source>
</reference>
<dbReference type="Proteomes" id="UP001519306">
    <property type="component" value="Unassembled WGS sequence"/>
</dbReference>
<organism evidence="11 12">
    <name type="scientific">Peptoniphilus stercorisuis</name>
    <dbReference type="NCBI Taxonomy" id="1436965"/>
    <lineage>
        <taxon>Bacteria</taxon>
        <taxon>Bacillati</taxon>
        <taxon>Bacillota</taxon>
        <taxon>Tissierellia</taxon>
        <taxon>Tissierellales</taxon>
        <taxon>Peptoniphilaceae</taxon>
        <taxon>Peptoniphilus</taxon>
    </lineage>
</organism>
<evidence type="ECO:0000256" key="6">
    <source>
        <dbReference type="ARBA" id="ARBA00023098"/>
    </source>
</evidence>
<dbReference type="EMBL" id="JAGGLJ010000005">
    <property type="protein sequence ID" value="MBP2025205.1"/>
    <property type="molecule type" value="Genomic_DNA"/>
</dbReference>
<comment type="subcellular location">
    <subcellularLocation>
        <location evidence="10">Cell membrane</location>
        <topology evidence="10">Multi-pass membrane protein</topology>
    </subcellularLocation>
</comment>
<dbReference type="NCBIfam" id="TIGR00023">
    <property type="entry name" value="glycerol-3-phosphate 1-O-acyltransferase PlsY"/>
    <property type="match status" value="1"/>
</dbReference>
<evidence type="ECO:0000256" key="2">
    <source>
        <dbReference type="ARBA" id="ARBA00022516"/>
    </source>
</evidence>
<protein>
    <recommendedName>
        <fullName evidence="10">Glycerol-3-phosphate acyltransferase</fullName>
    </recommendedName>
    <alternativeName>
        <fullName evidence="10">Acyl-PO4 G3P acyltransferase</fullName>
    </alternativeName>
    <alternativeName>
        <fullName evidence="10">Acyl-phosphate--glycerol-3-phosphate acyltransferase</fullName>
    </alternativeName>
    <alternativeName>
        <fullName evidence="10">G3P acyltransferase</fullName>
        <shortName evidence="10">GPAT</shortName>
        <ecNumber evidence="10">2.3.1.275</ecNumber>
    </alternativeName>
    <alternativeName>
        <fullName evidence="10">Lysophosphatidic acid synthase</fullName>
        <shortName evidence="10">LPA synthase</shortName>
    </alternativeName>
</protein>
<keyword evidence="6 10" id="KW-0443">Lipid metabolism</keyword>
<evidence type="ECO:0000256" key="1">
    <source>
        <dbReference type="ARBA" id="ARBA00022475"/>
    </source>
</evidence>
<evidence type="ECO:0000256" key="9">
    <source>
        <dbReference type="ARBA" id="ARBA00023264"/>
    </source>
</evidence>
<dbReference type="InterPro" id="IPR003811">
    <property type="entry name" value="G3P_acylTferase_PlsY"/>
</dbReference>
<evidence type="ECO:0000313" key="11">
    <source>
        <dbReference type="EMBL" id="MBP2025205.1"/>
    </source>
</evidence>
<evidence type="ECO:0000256" key="8">
    <source>
        <dbReference type="ARBA" id="ARBA00023209"/>
    </source>
</evidence>
<evidence type="ECO:0000256" key="10">
    <source>
        <dbReference type="HAMAP-Rule" id="MF_01043"/>
    </source>
</evidence>
<comment type="caution">
    <text evidence="11">The sequence shown here is derived from an EMBL/GenBank/DDBJ whole genome shotgun (WGS) entry which is preliminary data.</text>
</comment>
<keyword evidence="2 10" id="KW-0444">Lipid biosynthesis</keyword>
<keyword evidence="4 10" id="KW-0812">Transmembrane</keyword>
<sequence length="200" mass="22391">MKSLLVYILSYLLGTVSGSYLIGNIFLKVDIRKHGSGNAGTTNALRVLGKKWGVITFVIDFLKGSLIVFITKYLLNLPEHVIILSILFCVLGHDYPFHMNFKGGKGVATTMGSLAVFNFKLTFIAWAIWMIVVILSKMASLGSICFFTAIIILFTILENYSYDVLTVIWIISILGIIRHRSNIKRILSGNENKLGKERKK</sequence>
<evidence type="ECO:0000256" key="7">
    <source>
        <dbReference type="ARBA" id="ARBA00023136"/>
    </source>
</evidence>